<evidence type="ECO:0000256" key="5">
    <source>
        <dbReference type="ARBA" id="ARBA00023136"/>
    </source>
</evidence>
<organism evidence="9">
    <name type="scientific">Petromyzon marinus</name>
    <name type="common">Sea lamprey</name>
    <dbReference type="NCBI Taxonomy" id="7757"/>
    <lineage>
        <taxon>Eukaryota</taxon>
        <taxon>Metazoa</taxon>
        <taxon>Chordata</taxon>
        <taxon>Craniata</taxon>
        <taxon>Vertebrata</taxon>
        <taxon>Cyclostomata</taxon>
        <taxon>Hyperoartia</taxon>
        <taxon>Petromyzontiformes</taxon>
        <taxon>Petromyzontidae</taxon>
        <taxon>Petromyzon</taxon>
    </lineage>
</organism>
<dbReference type="Ensembl" id="ENSPMAT00000001475.1">
    <property type="protein sequence ID" value="ENSPMAP00000001469.1"/>
    <property type="gene ID" value="ENSPMAG00000001331.1"/>
</dbReference>
<keyword evidence="3 7" id="KW-0812">Transmembrane</keyword>
<name>S4R8D8_PETMA</name>
<feature type="transmembrane region" description="Helical" evidence="7">
    <location>
        <begin position="168"/>
        <end position="188"/>
    </location>
</feature>
<dbReference type="GeneTree" id="ENSGT00390000001667"/>
<feature type="transmembrane region" description="Helical" evidence="7">
    <location>
        <begin position="274"/>
        <end position="294"/>
    </location>
</feature>
<dbReference type="AlphaFoldDB" id="S4R8D8"/>
<feature type="chain" id="PRO_5004532333" evidence="8">
    <location>
        <begin position="23"/>
        <end position="671"/>
    </location>
</feature>
<proteinExistence type="inferred from homology"/>
<protein>
    <submittedName>
        <fullName evidence="9">Transmembrane protein 245</fullName>
    </submittedName>
</protein>
<dbReference type="InterPro" id="IPR002549">
    <property type="entry name" value="AI-2E-like"/>
</dbReference>
<feature type="signal peptide" evidence="8">
    <location>
        <begin position="1"/>
        <end position="22"/>
    </location>
</feature>
<feature type="transmembrane region" description="Helical" evidence="7">
    <location>
        <begin position="469"/>
        <end position="487"/>
    </location>
</feature>
<reference evidence="9" key="1">
    <citation type="submission" date="2025-08" db="UniProtKB">
        <authorList>
            <consortium name="Ensembl"/>
        </authorList>
    </citation>
    <scope>IDENTIFICATION</scope>
</reference>
<dbReference type="PANTHER" id="PTHR21716">
    <property type="entry name" value="TRANSMEMBRANE PROTEIN"/>
    <property type="match status" value="1"/>
</dbReference>
<feature type="compositionally biased region" description="Low complexity" evidence="6">
    <location>
        <begin position="109"/>
        <end position="120"/>
    </location>
</feature>
<keyword evidence="8" id="KW-0732">Signal</keyword>
<evidence type="ECO:0000256" key="1">
    <source>
        <dbReference type="ARBA" id="ARBA00004141"/>
    </source>
</evidence>
<feature type="transmembrane region" description="Helical" evidence="7">
    <location>
        <begin position="440"/>
        <end position="463"/>
    </location>
</feature>
<comment type="subcellular location">
    <subcellularLocation>
        <location evidence="1">Membrane</location>
        <topology evidence="1">Multi-pass membrane protein</topology>
    </subcellularLocation>
</comment>
<evidence type="ECO:0000256" key="8">
    <source>
        <dbReference type="SAM" id="SignalP"/>
    </source>
</evidence>
<keyword evidence="5 7" id="KW-0472">Membrane</keyword>
<evidence type="ECO:0000313" key="9">
    <source>
        <dbReference type="Ensembl" id="ENSPMAP00000001469.1"/>
    </source>
</evidence>
<evidence type="ECO:0000256" key="4">
    <source>
        <dbReference type="ARBA" id="ARBA00022989"/>
    </source>
</evidence>
<keyword evidence="4 7" id="KW-1133">Transmembrane helix</keyword>
<accession>S4R8D8</accession>
<reference evidence="9" key="2">
    <citation type="submission" date="2025-09" db="UniProtKB">
        <authorList>
            <consortium name="Ensembl"/>
        </authorList>
    </citation>
    <scope>IDENTIFICATION</scope>
</reference>
<feature type="compositionally biased region" description="Polar residues" evidence="6">
    <location>
        <begin position="121"/>
        <end position="134"/>
    </location>
</feature>
<evidence type="ECO:0000256" key="3">
    <source>
        <dbReference type="ARBA" id="ARBA00022692"/>
    </source>
</evidence>
<dbReference type="PANTHER" id="PTHR21716:SF4">
    <property type="entry name" value="TRANSMEMBRANE PROTEIN 245"/>
    <property type="match status" value="1"/>
</dbReference>
<feature type="transmembrane region" description="Helical" evidence="7">
    <location>
        <begin position="641"/>
        <end position="662"/>
    </location>
</feature>
<evidence type="ECO:0000256" key="2">
    <source>
        <dbReference type="ARBA" id="ARBA00009773"/>
    </source>
</evidence>
<feature type="transmembrane region" description="Helical" evidence="7">
    <location>
        <begin position="44"/>
        <end position="63"/>
    </location>
</feature>
<dbReference type="OMA" id="REWITSR"/>
<feature type="transmembrane region" description="Helical" evidence="7">
    <location>
        <begin position="589"/>
        <end position="607"/>
    </location>
</feature>
<feature type="region of interest" description="Disordered" evidence="6">
    <location>
        <begin position="108"/>
        <end position="149"/>
    </location>
</feature>
<feature type="transmembrane region" description="Helical" evidence="7">
    <location>
        <begin position="553"/>
        <end position="577"/>
    </location>
</feature>
<sequence>VWSFVCAYLLAVLLCWRPRTQPVLQGLACLPWAALLLHLVSLAGSWRIPALLLLLTLLLVGWLKESGRDGNKGLFTNLPGVGFSDLLVQMSTMATSITGLGASLKEAQDSSATDQTSTSSPQNSTLSGETSSSNRAAHTPARPPPTSWTQGPHRVLWLTHRRKCVSNVYFVTLLWAIVSVQIWLNLWILQLLPIPISICLLMKLLEAFRVREFVVACAGRWLSRLESHLEERREALLPRPIYGLGQLLFSADRKVWHFVFAQVLGWLESSLDKLISVLIILLLLVGTLLLGLFLTAKVHQESKHVVAVTRSLINETLAQHPEWANWLPEAEAEMQKALDSAANSVYQYGREWITSRLRKMLGEKVHNTTRVEKHVLELWDRLYQSWFMHNGTALGRSGSRAERAPLGRQTSWIMDVLDWQDVASFVQENISVFLSILESLWVVMIHNVTLLVSMATTLLTLLFYGGTAILNFVLSTVIFLTTLFYLLSSSNEYYKPVKWLISLAPLSHSGLSSHLIGRTVEDSIRGVFDASLKMASFYGLYTWLTHTIFSINVVYIPAAIAACLGAVPFLGTYWAALPGVLELWLAQGAHGQALLLLTCHILPTYFVDTAIYSDISGGGHPYLTGLAVAGGVYYLGLEGAIVGPILLCTLVVAVNIYSAMLASPSTPLYTP</sequence>
<comment type="similarity">
    <text evidence="2">Belongs to the autoinducer-2 exporter (AI-2E) (TC 2.A.86) family.</text>
</comment>
<evidence type="ECO:0000256" key="6">
    <source>
        <dbReference type="SAM" id="MobiDB-lite"/>
    </source>
</evidence>
<evidence type="ECO:0000256" key="7">
    <source>
        <dbReference type="SAM" id="Phobius"/>
    </source>
</evidence>
<dbReference type="GO" id="GO:0016020">
    <property type="term" value="C:membrane"/>
    <property type="evidence" value="ECO:0007669"/>
    <property type="project" value="UniProtKB-SubCell"/>
</dbReference>